<organism evidence="2 3">
    <name type="scientific">Paralvinella palmiformis</name>
    <dbReference type="NCBI Taxonomy" id="53620"/>
    <lineage>
        <taxon>Eukaryota</taxon>
        <taxon>Metazoa</taxon>
        <taxon>Spiralia</taxon>
        <taxon>Lophotrochozoa</taxon>
        <taxon>Annelida</taxon>
        <taxon>Polychaeta</taxon>
        <taxon>Sedentaria</taxon>
        <taxon>Canalipalpata</taxon>
        <taxon>Terebellida</taxon>
        <taxon>Terebelliformia</taxon>
        <taxon>Alvinellidae</taxon>
        <taxon>Paralvinella</taxon>
    </lineage>
</organism>
<proteinExistence type="predicted"/>
<protein>
    <submittedName>
        <fullName evidence="2">Uncharacterized protein</fullName>
    </submittedName>
</protein>
<keyword evidence="1" id="KW-1133">Transmembrane helix</keyword>
<reference evidence="2" key="1">
    <citation type="journal article" date="2023" name="Mol. Biol. Evol.">
        <title>Third-Generation Sequencing Reveals the Adaptive Role of the Epigenome in Three Deep-Sea Polychaetes.</title>
        <authorList>
            <person name="Perez M."/>
            <person name="Aroh O."/>
            <person name="Sun Y."/>
            <person name="Lan Y."/>
            <person name="Juniper S.K."/>
            <person name="Young C.R."/>
            <person name="Angers B."/>
            <person name="Qian P.Y."/>
        </authorList>
    </citation>
    <scope>NUCLEOTIDE SEQUENCE</scope>
    <source>
        <strain evidence="2">P08H-3</strain>
    </source>
</reference>
<keyword evidence="3" id="KW-1185">Reference proteome</keyword>
<dbReference type="EMBL" id="JAODUP010000579">
    <property type="protein sequence ID" value="KAK2146923.1"/>
    <property type="molecule type" value="Genomic_DNA"/>
</dbReference>
<evidence type="ECO:0000313" key="2">
    <source>
        <dbReference type="EMBL" id="KAK2146923.1"/>
    </source>
</evidence>
<name>A0AAD9J6B6_9ANNE</name>
<sequence length="135" mass="15474">MLSDLPDQIRVGALFLIVVLSGIMSCAFLCFLCKLWESKLCRGRSDELSRTCERNDPEQIVKHDNQNANWNLTYFPGNNMRVTHLWIANPKAHEVTYFDECSTEVNTTQLAPATNHTLDTKDKLSRSTAQYFVYP</sequence>
<keyword evidence="1" id="KW-0472">Membrane</keyword>
<keyword evidence="1" id="KW-0812">Transmembrane</keyword>
<comment type="caution">
    <text evidence="2">The sequence shown here is derived from an EMBL/GenBank/DDBJ whole genome shotgun (WGS) entry which is preliminary data.</text>
</comment>
<dbReference type="Proteomes" id="UP001208570">
    <property type="component" value="Unassembled WGS sequence"/>
</dbReference>
<evidence type="ECO:0000256" key="1">
    <source>
        <dbReference type="SAM" id="Phobius"/>
    </source>
</evidence>
<gene>
    <name evidence="2" type="ORF">LSH36_579g05083</name>
</gene>
<evidence type="ECO:0000313" key="3">
    <source>
        <dbReference type="Proteomes" id="UP001208570"/>
    </source>
</evidence>
<feature type="transmembrane region" description="Helical" evidence="1">
    <location>
        <begin position="12"/>
        <end position="36"/>
    </location>
</feature>
<dbReference type="AlphaFoldDB" id="A0AAD9J6B6"/>
<accession>A0AAD9J6B6</accession>